<feature type="transmembrane region" description="Helical" evidence="7">
    <location>
        <begin position="6"/>
        <end position="24"/>
    </location>
</feature>
<organism evidence="8 9">
    <name type="scientific">Dysgonomonas macrotermitis</name>
    <dbReference type="NCBI Taxonomy" id="1346286"/>
    <lineage>
        <taxon>Bacteria</taxon>
        <taxon>Pseudomonadati</taxon>
        <taxon>Bacteroidota</taxon>
        <taxon>Bacteroidia</taxon>
        <taxon>Bacteroidales</taxon>
        <taxon>Dysgonomonadaceae</taxon>
        <taxon>Dysgonomonas</taxon>
    </lineage>
</organism>
<keyword evidence="9" id="KW-1185">Reference proteome</keyword>
<keyword evidence="6 7" id="KW-0472">Membrane</keyword>
<keyword evidence="4 7" id="KW-0812">Transmembrane</keyword>
<reference evidence="9" key="1">
    <citation type="submission" date="2016-11" db="EMBL/GenBank/DDBJ databases">
        <authorList>
            <person name="Varghese N."/>
            <person name="Submissions S."/>
        </authorList>
    </citation>
    <scope>NUCLEOTIDE SEQUENCE [LARGE SCALE GENOMIC DNA]</scope>
    <source>
        <strain evidence="9">DSM 27370</strain>
    </source>
</reference>
<accession>A0A1M5FUI2</accession>
<evidence type="ECO:0000256" key="7">
    <source>
        <dbReference type="SAM" id="Phobius"/>
    </source>
</evidence>
<evidence type="ECO:0000313" key="9">
    <source>
        <dbReference type="Proteomes" id="UP000184480"/>
    </source>
</evidence>
<keyword evidence="3" id="KW-1003">Cell membrane</keyword>
<evidence type="ECO:0000256" key="5">
    <source>
        <dbReference type="ARBA" id="ARBA00022989"/>
    </source>
</evidence>
<feature type="transmembrane region" description="Helical" evidence="7">
    <location>
        <begin position="58"/>
        <end position="80"/>
    </location>
</feature>
<protein>
    <submittedName>
        <fullName evidence="8">Transglycosylase associated protein</fullName>
    </submittedName>
</protein>
<sequence length="85" mass="8708">MGGLGILWSIIIGVIAGAVAGWLMKGHGFGFIVNLIVGLIGSILGGWIYGLLGIGTGGIFGVLIMSVIGAVVLLWVISLFKKKNV</sequence>
<gene>
    <name evidence="8" type="ORF">SAMN05444362_112120</name>
</gene>
<dbReference type="InterPro" id="IPR007341">
    <property type="entry name" value="Transgly_assoc"/>
</dbReference>
<dbReference type="AlphaFoldDB" id="A0A1M5FUI2"/>
<evidence type="ECO:0000256" key="3">
    <source>
        <dbReference type="ARBA" id="ARBA00022475"/>
    </source>
</evidence>
<comment type="similarity">
    <text evidence="2">Belongs to the UPF0410 family.</text>
</comment>
<feature type="transmembrane region" description="Helical" evidence="7">
    <location>
        <begin position="31"/>
        <end position="52"/>
    </location>
</feature>
<evidence type="ECO:0000313" key="8">
    <source>
        <dbReference type="EMBL" id="SHF95153.1"/>
    </source>
</evidence>
<keyword evidence="5 7" id="KW-1133">Transmembrane helix</keyword>
<name>A0A1M5FUI2_9BACT</name>
<proteinExistence type="inferred from homology"/>
<evidence type="ECO:0000256" key="1">
    <source>
        <dbReference type="ARBA" id="ARBA00004651"/>
    </source>
</evidence>
<comment type="subcellular location">
    <subcellularLocation>
        <location evidence="1">Cell membrane</location>
        <topology evidence="1">Multi-pass membrane protein</topology>
    </subcellularLocation>
</comment>
<evidence type="ECO:0000256" key="6">
    <source>
        <dbReference type="ARBA" id="ARBA00023136"/>
    </source>
</evidence>
<evidence type="ECO:0000256" key="4">
    <source>
        <dbReference type="ARBA" id="ARBA00022692"/>
    </source>
</evidence>
<dbReference type="Proteomes" id="UP000184480">
    <property type="component" value="Unassembled WGS sequence"/>
</dbReference>
<dbReference type="GO" id="GO:0005886">
    <property type="term" value="C:plasma membrane"/>
    <property type="evidence" value="ECO:0007669"/>
    <property type="project" value="UniProtKB-SubCell"/>
</dbReference>
<dbReference type="RefSeq" id="WP_062180682.1">
    <property type="nucleotide sequence ID" value="NZ_BBXL01000011.1"/>
</dbReference>
<dbReference type="Pfam" id="PF04226">
    <property type="entry name" value="Transgly_assoc"/>
    <property type="match status" value="1"/>
</dbReference>
<evidence type="ECO:0000256" key="2">
    <source>
        <dbReference type="ARBA" id="ARBA00011006"/>
    </source>
</evidence>
<dbReference type="EMBL" id="FQUC01000012">
    <property type="protein sequence ID" value="SHF95153.1"/>
    <property type="molecule type" value="Genomic_DNA"/>
</dbReference>
<dbReference type="PANTHER" id="PTHR33884:SF3">
    <property type="entry name" value="UPF0410 PROTEIN YMGE"/>
    <property type="match status" value="1"/>
</dbReference>
<dbReference type="PANTHER" id="PTHR33884">
    <property type="entry name" value="UPF0410 PROTEIN YMGE"/>
    <property type="match status" value="1"/>
</dbReference>